<keyword evidence="2 8" id="KW-0349">Heme</keyword>
<protein>
    <submittedName>
        <fullName evidence="10">Succinate:cytochrome c oxidoreductase subunit 3</fullName>
    </submittedName>
</protein>
<evidence type="ECO:0000256" key="5">
    <source>
        <dbReference type="ARBA" id="ARBA00022989"/>
    </source>
</evidence>
<dbReference type="SUPFAM" id="SSF81343">
    <property type="entry name" value="Fumarate reductase respiratory complex transmembrane subunits"/>
    <property type="match status" value="1"/>
</dbReference>
<dbReference type="InterPro" id="IPR018495">
    <property type="entry name" value="Succ_DH_cyt_bsu_CS"/>
</dbReference>
<dbReference type="NCBIfam" id="TIGR02970">
    <property type="entry name" value="succ_dehyd_cytB"/>
    <property type="match status" value="1"/>
</dbReference>
<name>U5YGU7_9VIRI</name>
<keyword evidence="5 9" id="KW-1133">Transmembrane helix</keyword>
<gene>
    <name evidence="10" type="primary">sdh3</name>
</gene>
<dbReference type="InterPro" id="IPR014314">
    <property type="entry name" value="Succ_DH_cytb556"/>
</dbReference>
<dbReference type="PANTHER" id="PTHR10978">
    <property type="entry name" value="SUCCINATE DEHYDROGENASE CYTOCHROME B560 SUBUNIT"/>
    <property type="match status" value="1"/>
</dbReference>
<evidence type="ECO:0000256" key="2">
    <source>
        <dbReference type="ARBA" id="ARBA00022617"/>
    </source>
</evidence>
<feature type="transmembrane region" description="Helical" evidence="9">
    <location>
        <begin position="33"/>
        <end position="58"/>
    </location>
</feature>
<dbReference type="GO" id="GO:0009055">
    <property type="term" value="F:electron transfer activity"/>
    <property type="evidence" value="ECO:0007669"/>
    <property type="project" value="InterPro"/>
</dbReference>
<organism evidence="10">
    <name type="scientific">Entransia fimbriata</name>
    <dbReference type="NCBI Taxonomy" id="130991"/>
    <lineage>
        <taxon>Eukaryota</taxon>
        <taxon>Viridiplantae</taxon>
        <taxon>Streptophyta</taxon>
        <taxon>Klebsormidiophyceae</taxon>
        <taxon>Entransiales</taxon>
        <taxon>Entransiaceae</taxon>
        <taxon>Entransia</taxon>
    </lineage>
</organism>
<dbReference type="CDD" id="cd03499">
    <property type="entry name" value="SQR_TypeC_SdhC"/>
    <property type="match status" value="1"/>
</dbReference>
<evidence type="ECO:0000256" key="3">
    <source>
        <dbReference type="ARBA" id="ARBA00022692"/>
    </source>
</evidence>
<comment type="subcellular location">
    <subcellularLocation>
        <location evidence="1">Membrane</location>
        <topology evidence="1">Multi-pass membrane protein</topology>
    </subcellularLocation>
</comment>
<dbReference type="RefSeq" id="YP_008816079.1">
    <property type="nucleotide sequence ID" value="NC_022861.1"/>
</dbReference>
<dbReference type="GeneID" id="17675378"/>
<dbReference type="PIRSF" id="PIRSF000178">
    <property type="entry name" value="SDH_cyt_b560"/>
    <property type="match status" value="1"/>
</dbReference>
<dbReference type="GO" id="GO:0006099">
    <property type="term" value="P:tricarboxylic acid cycle"/>
    <property type="evidence" value="ECO:0007669"/>
    <property type="project" value="InterPro"/>
</dbReference>
<dbReference type="InterPro" id="IPR034804">
    <property type="entry name" value="SQR/QFR_C/D"/>
</dbReference>
<comment type="cofactor">
    <cofactor evidence="8">
        <name>heme</name>
        <dbReference type="ChEBI" id="CHEBI:30413"/>
    </cofactor>
    <text evidence="8">The heme is bound between the two transmembrane subunits.</text>
</comment>
<dbReference type="Pfam" id="PF01127">
    <property type="entry name" value="Sdh_cyt"/>
    <property type="match status" value="1"/>
</dbReference>
<evidence type="ECO:0000256" key="6">
    <source>
        <dbReference type="ARBA" id="ARBA00023004"/>
    </source>
</evidence>
<reference evidence="10" key="1">
    <citation type="journal article" date="2013" name="Genome Biol. Evol.">
        <title>Tracing the evolution of streptophyte algae and their mitochondrial genome.</title>
        <authorList>
            <person name="Turmel M."/>
            <person name="Otis C."/>
            <person name="Lemieux C."/>
        </authorList>
    </citation>
    <scope>NUCLEOTIDE SEQUENCE</scope>
</reference>
<dbReference type="InterPro" id="IPR000701">
    <property type="entry name" value="SuccDH_FuR_B_TM-su"/>
</dbReference>
<evidence type="ECO:0000256" key="9">
    <source>
        <dbReference type="SAM" id="Phobius"/>
    </source>
</evidence>
<feature type="transmembrane region" description="Helical" evidence="9">
    <location>
        <begin position="70"/>
        <end position="88"/>
    </location>
</feature>
<sequence>MKTNRPLSPHLTIYRPQFTSVLSIFHRISGFLLASWVTGLIIFFVFLKLHLSVFLVYWTLFQMAGIPQTGSLLVALLFCLILALSYHMSNGIRHLFWDLGFYLDLEKVYRTGIIVCVLAILLAFSFLYRIYF</sequence>
<keyword evidence="7 9" id="KW-0472">Membrane</keyword>
<dbReference type="PROSITE" id="PS01001">
    <property type="entry name" value="SDH_CYT_2"/>
    <property type="match status" value="1"/>
</dbReference>
<keyword evidence="3 9" id="KW-0812">Transmembrane</keyword>
<dbReference type="AlphaFoldDB" id="U5YGU7"/>
<dbReference type="GO" id="GO:0006121">
    <property type="term" value="P:mitochondrial electron transport, succinate to ubiquinone"/>
    <property type="evidence" value="ECO:0007669"/>
    <property type="project" value="TreeGrafter"/>
</dbReference>
<accession>U5YGU7</accession>
<feature type="binding site" description="axial binding residue" evidence="8">
    <location>
        <position position="87"/>
    </location>
    <ligand>
        <name>heme</name>
        <dbReference type="ChEBI" id="CHEBI:30413"/>
        <note>ligand shared with second transmembrane subunit</note>
    </ligand>
    <ligandPart>
        <name>Fe</name>
        <dbReference type="ChEBI" id="CHEBI:18248"/>
    </ligandPart>
</feature>
<dbReference type="GO" id="GO:0016020">
    <property type="term" value="C:membrane"/>
    <property type="evidence" value="ECO:0007669"/>
    <property type="project" value="UniProtKB-SubCell"/>
</dbReference>
<keyword evidence="6 8" id="KW-0408">Iron</keyword>
<evidence type="ECO:0000256" key="1">
    <source>
        <dbReference type="ARBA" id="ARBA00004141"/>
    </source>
</evidence>
<evidence type="ECO:0000256" key="8">
    <source>
        <dbReference type="PIRSR" id="PIRSR000178-1"/>
    </source>
</evidence>
<dbReference type="PANTHER" id="PTHR10978:SF5">
    <property type="entry name" value="SUCCINATE DEHYDROGENASE CYTOCHROME B560 SUBUNIT, MITOCHONDRIAL"/>
    <property type="match status" value="1"/>
</dbReference>
<dbReference type="GO" id="GO:0046872">
    <property type="term" value="F:metal ion binding"/>
    <property type="evidence" value="ECO:0007669"/>
    <property type="project" value="UniProtKB-KW"/>
</dbReference>
<dbReference type="EMBL" id="KF060941">
    <property type="protein sequence ID" value="AGZ90311.1"/>
    <property type="molecule type" value="Genomic_DNA"/>
</dbReference>
<evidence type="ECO:0000313" key="10">
    <source>
        <dbReference type="EMBL" id="AGZ90311.1"/>
    </source>
</evidence>
<evidence type="ECO:0000256" key="7">
    <source>
        <dbReference type="ARBA" id="ARBA00023136"/>
    </source>
</evidence>
<geneLocation type="mitochondrion" evidence="10"/>
<feature type="transmembrane region" description="Helical" evidence="9">
    <location>
        <begin position="108"/>
        <end position="128"/>
    </location>
</feature>
<keyword evidence="4 8" id="KW-0479">Metal-binding</keyword>
<evidence type="ECO:0000256" key="4">
    <source>
        <dbReference type="ARBA" id="ARBA00022723"/>
    </source>
</evidence>
<dbReference type="Gene3D" id="1.20.1300.10">
    <property type="entry name" value="Fumarate reductase/succinate dehydrogenase, transmembrane subunit"/>
    <property type="match status" value="1"/>
</dbReference>
<dbReference type="GO" id="GO:0005739">
    <property type="term" value="C:mitochondrion"/>
    <property type="evidence" value="ECO:0007669"/>
    <property type="project" value="GOC"/>
</dbReference>
<proteinExistence type="predicted"/>
<keyword evidence="10" id="KW-0496">Mitochondrion</keyword>